<evidence type="ECO:0000313" key="2">
    <source>
        <dbReference type="EMBL" id="KAG0686372.1"/>
    </source>
</evidence>
<organism evidence="2 3">
    <name type="scientific">Pichia californica</name>
    <dbReference type="NCBI Taxonomy" id="460514"/>
    <lineage>
        <taxon>Eukaryota</taxon>
        <taxon>Fungi</taxon>
        <taxon>Dikarya</taxon>
        <taxon>Ascomycota</taxon>
        <taxon>Saccharomycotina</taxon>
        <taxon>Pichiomycetes</taxon>
        <taxon>Pichiales</taxon>
        <taxon>Pichiaceae</taxon>
        <taxon>Pichia</taxon>
    </lineage>
</organism>
<accession>A0A9P7BC22</accession>
<protein>
    <submittedName>
        <fullName evidence="2">Uncharacterized protein</fullName>
    </submittedName>
</protein>
<evidence type="ECO:0000313" key="3">
    <source>
        <dbReference type="Proteomes" id="UP000697127"/>
    </source>
</evidence>
<feature type="compositionally biased region" description="Acidic residues" evidence="1">
    <location>
        <begin position="160"/>
        <end position="178"/>
    </location>
</feature>
<dbReference type="AlphaFoldDB" id="A0A9P7BC22"/>
<feature type="compositionally biased region" description="Polar residues" evidence="1">
    <location>
        <begin position="115"/>
        <end position="130"/>
    </location>
</feature>
<feature type="compositionally biased region" description="Polar residues" evidence="1">
    <location>
        <begin position="1"/>
        <end position="12"/>
    </location>
</feature>
<evidence type="ECO:0000256" key="1">
    <source>
        <dbReference type="SAM" id="MobiDB-lite"/>
    </source>
</evidence>
<feature type="compositionally biased region" description="Low complexity" evidence="1">
    <location>
        <begin position="20"/>
        <end position="33"/>
    </location>
</feature>
<gene>
    <name evidence="2" type="ORF">C6P40_004277</name>
</gene>
<feature type="non-terminal residue" evidence="2">
    <location>
        <position position="1"/>
    </location>
</feature>
<dbReference type="Proteomes" id="UP000697127">
    <property type="component" value="Unassembled WGS sequence"/>
</dbReference>
<proteinExistence type="predicted"/>
<feature type="region of interest" description="Disordered" evidence="1">
    <location>
        <begin position="1"/>
        <end position="178"/>
    </location>
</feature>
<sequence>PTESFLNIFISTTDHHTNASTTSTESSESSQSTNHGHHGTIDQSNPTANNLSSLQYVSKSENPFQSLREEESRDEVENTDTQDEKYTKSYQDAQHRDSSSGRNEYDDTQDFVAEYQTNWAEDGYTQNVNEQGEHDNDDLDYTPKYTENTDDEVQNTPSDSDGDSRDENDEDIDIMEED</sequence>
<name>A0A9P7BC22_9ASCO</name>
<comment type="caution">
    <text evidence="2">The sequence shown here is derived from an EMBL/GenBank/DDBJ whole genome shotgun (WGS) entry which is preliminary data.</text>
</comment>
<feature type="compositionally biased region" description="Acidic residues" evidence="1">
    <location>
        <begin position="72"/>
        <end position="81"/>
    </location>
</feature>
<feature type="compositionally biased region" description="Polar residues" evidence="1">
    <location>
        <begin position="41"/>
        <end position="65"/>
    </location>
</feature>
<feature type="compositionally biased region" description="Basic and acidic residues" evidence="1">
    <location>
        <begin position="82"/>
        <end position="105"/>
    </location>
</feature>
<keyword evidence="3" id="KW-1185">Reference proteome</keyword>
<reference evidence="2" key="1">
    <citation type="submission" date="2020-11" db="EMBL/GenBank/DDBJ databases">
        <title>Kefir isolates.</title>
        <authorList>
            <person name="Marcisauskas S."/>
            <person name="Kim Y."/>
            <person name="Blasche S."/>
        </authorList>
    </citation>
    <scope>NUCLEOTIDE SEQUENCE</scope>
    <source>
        <strain evidence="2">Olga-1</strain>
    </source>
</reference>
<dbReference type="EMBL" id="PUHW01000559">
    <property type="protein sequence ID" value="KAG0686372.1"/>
    <property type="molecule type" value="Genomic_DNA"/>
</dbReference>